<feature type="transmembrane region" description="Helical" evidence="4">
    <location>
        <begin position="12"/>
        <end position="29"/>
    </location>
</feature>
<dbReference type="Pfam" id="PF00905">
    <property type="entry name" value="Transpeptidase"/>
    <property type="match status" value="1"/>
</dbReference>
<keyword evidence="4" id="KW-0812">Transmembrane</keyword>
<evidence type="ECO:0000256" key="2">
    <source>
        <dbReference type="ARBA" id="ARBA00007171"/>
    </source>
</evidence>
<keyword evidence="3 4" id="KW-0472">Membrane</keyword>
<dbReference type="InterPro" id="IPR001460">
    <property type="entry name" value="PCN-bd_Tpept"/>
</dbReference>
<dbReference type="Gene3D" id="3.40.710.10">
    <property type="entry name" value="DD-peptidase/beta-lactamase superfamily"/>
    <property type="match status" value="1"/>
</dbReference>
<dbReference type="Proteomes" id="UP000298324">
    <property type="component" value="Unassembled WGS sequence"/>
</dbReference>
<evidence type="ECO:0000256" key="1">
    <source>
        <dbReference type="ARBA" id="ARBA00004370"/>
    </source>
</evidence>
<evidence type="ECO:0000259" key="6">
    <source>
        <dbReference type="Pfam" id="PF03717"/>
    </source>
</evidence>
<dbReference type="Gene3D" id="3.90.1310.10">
    <property type="entry name" value="Penicillin-binding protein 2a (Domain 2)"/>
    <property type="match status" value="1"/>
</dbReference>
<feature type="domain" description="Penicillin-binding protein dimerisation" evidence="6">
    <location>
        <begin position="55"/>
        <end position="215"/>
    </location>
</feature>
<keyword evidence="4" id="KW-1133">Transmembrane helix</keyword>
<reference evidence="7 8" key="1">
    <citation type="journal article" date="2018" name="Environ. Microbiol.">
        <title>Novel energy conservation strategies and behaviour of Pelotomaculum schinkii driving syntrophic propionate catabolism.</title>
        <authorList>
            <person name="Hidalgo-Ahumada C.A.P."/>
            <person name="Nobu M.K."/>
            <person name="Narihiro T."/>
            <person name="Tamaki H."/>
            <person name="Liu W.T."/>
            <person name="Kamagata Y."/>
            <person name="Stams A.J.M."/>
            <person name="Imachi H."/>
            <person name="Sousa D.Z."/>
        </authorList>
    </citation>
    <scope>NUCLEOTIDE SEQUENCE [LARGE SCALE GENOMIC DNA]</scope>
    <source>
        <strain evidence="7 8">HH</strain>
    </source>
</reference>
<evidence type="ECO:0000256" key="3">
    <source>
        <dbReference type="ARBA" id="ARBA00023136"/>
    </source>
</evidence>
<feature type="domain" description="Penicillin-binding protein transpeptidase" evidence="5">
    <location>
        <begin position="259"/>
        <end position="558"/>
    </location>
</feature>
<dbReference type="GO" id="GO:0005886">
    <property type="term" value="C:plasma membrane"/>
    <property type="evidence" value="ECO:0007669"/>
    <property type="project" value="TreeGrafter"/>
</dbReference>
<dbReference type="Pfam" id="PF03717">
    <property type="entry name" value="PBP_dimer"/>
    <property type="match status" value="1"/>
</dbReference>
<protein>
    <submittedName>
        <fullName evidence="7">Stage V sporulation protein D</fullName>
    </submittedName>
</protein>
<dbReference type="InterPro" id="IPR012338">
    <property type="entry name" value="Beta-lactam/transpept-like"/>
</dbReference>
<dbReference type="RefSeq" id="WP_190238811.1">
    <property type="nucleotide sequence ID" value="NZ_QFGA01000001.1"/>
</dbReference>
<dbReference type="SUPFAM" id="SSF56601">
    <property type="entry name" value="beta-lactamase/transpeptidase-like"/>
    <property type="match status" value="1"/>
</dbReference>
<dbReference type="InterPro" id="IPR005311">
    <property type="entry name" value="PBP_dimer"/>
</dbReference>
<dbReference type="EMBL" id="QFGA01000001">
    <property type="protein sequence ID" value="TEB06580.1"/>
    <property type="molecule type" value="Genomic_DNA"/>
</dbReference>
<dbReference type="SUPFAM" id="SSF56519">
    <property type="entry name" value="Penicillin binding protein dimerisation domain"/>
    <property type="match status" value="1"/>
</dbReference>
<proteinExistence type="inferred from homology"/>
<dbReference type="InterPro" id="IPR050515">
    <property type="entry name" value="Beta-lactam/transpept"/>
</dbReference>
<evidence type="ECO:0000313" key="8">
    <source>
        <dbReference type="Proteomes" id="UP000298324"/>
    </source>
</evidence>
<comment type="caution">
    <text evidence="7">The sequence shown here is derived from an EMBL/GenBank/DDBJ whole genome shotgun (WGS) entry which is preliminary data.</text>
</comment>
<name>A0A4Y7RCY4_9FIRM</name>
<dbReference type="PANTHER" id="PTHR30627">
    <property type="entry name" value="PEPTIDOGLYCAN D,D-TRANSPEPTIDASE"/>
    <property type="match status" value="1"/>
</dbReference>
<gene>
    <name evidence="7" type="primary">spoVD_1</name>
    <name evidence="7" type="ORF">Psch_00112</name>
</gene>
<organism evidence="7 8">
    <name type="scientific">Pelotomaculum schinkii</name>
    <dbReference type="NCBI Taxonomy" id="78350"/>
    <lineage>
        <taxon>Bacteria</taxon>
        <taxon>Bacillati</taxon>
        <taxon>Bacillota</taxon>
        <taxon>Clostridia</taxon>
        <taxon>Eubacteriales</taxon>
        <taxon>Desulfotomaculaceae</taxon>
        <taxon>Pelotomaculum</taxon>
    </lineage>
</organism>
<evidence type="ECO:0000259" key="5">
    <source>
        <dbReference type="Pfam" id="PF00905"/>
    </source>
</evidence>
<dbReference type="AlphaFoldDB" id="A0A4Y7RCY4"/>
<dbReference type="InterPro" id="IPR036138">
    <property type="entry name" value="PBP_dimer_sf"/>
</dbReference>
<comment type="subcellular location">
    <subcellularLocation>
        <location evidence="1">Membrane</location>
    </subcellularLocation>
</comment>
<dbReference type="GO" id="GO:0071555">
    <property type="term" value="P:cell wall organization"/>
    <property type="evidence" value="ECO:0007669"/>
    <property type="project" value="TreeGrafter"/>
</dbReference>
<keyword evidence="8" id="KW-1185">Reference proteome</keyword>
<sequence>MDLLRQKRLVNLFILLIVCFLALAGRLWYVQVRQGALYSGLALEQVSRWVPLEETARGEILDRNLIPLTGTKEENRIIIFPDAVGDKAEVSRGLAEILGIDTALVSGYLQGEPCTLPFLPTPVQASSIQNRGWTGVMVFPVKFRYGDRQLAAQVIGHVGKISSWQEFVDLSKQSRKLYHFGDMVGKAGLEKYYEGALKGSWPQKAVRVFADARGNLLGGPGFLVDERAGDSGRQDLVLTLDARIQEIVEDVMDRKVGKGAVVVMEAGSGDILALASRPGFNPEHLEDNGALAGGNYFDHCTALYQPGSIFKIVVATAALEEGIFTPASRFECTGEKDQLVPCWKKEGHGELDFRQAFAESCNPVFARVGLELGAGKVIEYARRLGLDNQSIGGYPAPADPRQDLNLIAAPYNLAGCSVGQGPVLVTPIQIAAMTNAILTDGMYQEPRLVKEIRNGTGKGEQVAPPEKVRAMSPSTAGVMRSLLEEVTAKGSGQEAMVPVNGSAGKTGSAQIANNEGLVNAWFTGYAPLTQSRYIITVLVEDGESGSKSAAPVFKEIMEQILALPDTF</sequence>
<accession>A0A4Y7RCY4</accession>
<dbReference type="GO" id="GO:0008658">
    <property type="term" value="F:penicillin binding"/>
    <property type="evidence" value="ECO:0007669"/>
    <property type="project" value="InterPro"/>
</dbReference>
<comment type="similarity">
    <text evidence="2">Belongs to the transpeptidase family.</text>
</comment>
<evidence type="ECO:0000256" key="4">
    <source>
        <dbReference type="SAM" id="Phobius"/>
    </source>
</evidence>
<evidence type="ECO:0000313" key="7">
    <source>
        <dbReference type="EMBL" id="TEB06580.1"/>
    </source>
</evidence>